<dbReference type="PANTHER" id="PTHR24567:SF74">
    <property type="entry name" value="HTH-TYPE TRANSCRIPTIONAL REGULATOR ARCR"/>
    <property type="match status" value="1"/>
</dbReference>
<comment type="caution">
    <text evidence="6">The sequence shown here is derived from an EMBL/GenBank/DDBJ whole genome shotgun (WGS) entry which is preliminary data.</text>
</comment>
<evidence type="ECO:0000256" key="2">
    <source>
        <dbReference type="ARBA" id="ARBA00023125"/>
    </source>
</evidence>
<evidence type="ECO:0000256" key="3">
    <source>
        <dbReference type="ARBA" id="ARBA00023163"/>
    </source>
</evidence>
<dbReference type="Proteomes" id="UP000634011">
    <property type="component" value="Unassembled WGS sequence"/>
</dbReference>
<dbReference type="AlphaFoldDB" id="A0A923KQS8"/>
<dbReference type="CDD" id="cd00038">
    <property type="entry name" value="CAP_ED"/>
    <property type="match status" value="1"/>
</dbReference>
<feature type="region of interest" description="Disordered" evidence="4">
    <location>
        <begin position="262"/>
        <end position="286"/>
    </location>
</feature>
<sequence>MFTMNNSAYNPNQNHLLGALPDNEYDRLAPYLELVSLKTGDVLYESDGKLSYVYFPISLTISLQNLMENGSSSEVAGIGNEGMLGTMLLKGGQTMPTRAIVQIAGHAYKLKADILLKEFYLAGPTLRLLLRYTQALITQTTQTAVCNRHHSIEQQLCRWLLITNDRVVSKEIKVTQETIANILGVRREGVTEAAGHLQNLGYIHYRRGHITISNPLGLQGLVCECHAVVKKEFARLMCDDLHRQGMRQTSSIVLAPIFTPASPPVTPKLPPPPRPVTSNSSGLLSS</sequence>
<dbReference type="InterPro" id="IPR036390">
    <property type="entry name" value="WH_DNA-bd_sf"/>
</dbReference>
<dbReference type="SUPFAM" id="SSF51206">
    <property type="entry name" value="cAMP-binding domain-like"/>
    <property type="match status" value="1"/>
</dbReference>
<dbReference type="Pfam" id="PF13545">
    <property type="entry name" value="HTH_Crp_2"/>
    <property type="match status" value="1"/>
</dbReference>
<dbReference type="PANTHER" id="PTHR24567">
    <property type="entry name" value="CRP FAMILY TRANSCRIPTIONAL REGULATORY PROTEIN"/>
    <property type="match status" value="1"/>
</dbReference>
<feature type="domain" description="HTH crp-type" evidence="5">
    <location>
        <begin position="166"/>
        <end position="214"/>
    </location>
</feature>
<dbReference type="Gene3D" id="2.60.120.10">
    <property type="entry name" value="Jelly Rolls"/>
    <property type="match status" value="1"/>
</dbReference>
<feature type="compositionally biased region" description="Pro residues" evidence="4">
    <location>
        <begin position="262"/>
        <end position="275"/>
    </location>
</feature>
<reference evidence="6" key="1">
    <citation type="submission" date="2020-08" db="EMBL/GenBank/DDBJ databases">
        <title>Novel species isolated from subtropical streams in China.</title>
        <authorList>
            <person name="Lu H."/>
        </authorList>
    </citation>
    <scope>NUCLEOTIDE SEQUENCE</scope>
    <source>
        <strain evidence="6">KACC 12607</strain>
    </source>
</reference>
<dbReference type="SMART" id="SM00419">
    <property type="entry name" value="HTH_CRP"/>
    <property type="match status" value="1"/>
</dbReference>
<evidence type="ECO:0000313" key="7">
    <source>
        <dbReference type="Proteomes" id="UP000634011"/>
    </source>
</evidence>
<keyword evidence="2" id="KW-0238">DNA-binding</keyword>
<evidence type="ECO:0000313" key="6">
    <source>
        <dbReference type="EMBL" id="MBC3863354.1"/>
    </source>
</evidence>
<dbReference type="InterPro" id="IPR000595">
    <property type="entry name" value="cNMP-bd_dom"/>
</dbReference>
<dbReference type="InterPro" id="IPR050397">
    <property type="entry name" value="Env_Response_Regulators"/>
</dbReference>
<keyword evidence="7" id="KW-1185">Reference proteome</keyword>
<gene>
    <name evidence="6" type="ORF">H8K32_14715</name>
</gene>
<accession>A0A923KQS8</accession>
<dbReference type="SUPFAM" id="SSF46785">
    <property type="entry name" value="Winged helix' DNA-binding domain"/>
    <property type="match status" value="1"/>
</dbReference>
<organism evidence="6 7">
    <name type="scientific">Undibacterium jejuense</name>
    <dbReference type="NCBI Taxonomy" id="1344949"/>
    <lineage>
        <taxon>Bacteria</taxon>
        <taxon>Pseudomonadati</taxon>
        <taxon>Pseudomonadota</taxon>
        <taxon>Betaproteobacteria</taxon>
        <taxon>Burkholderiales</taxon>
        <taxon>Oxalobacteraceae</taxon>
        <taxon>Undibacterium</taxon>
    </lineage>
</organism>
<dbReference type="InterPro" id="IPR012318">
    <property type="entry name" value="HTH_CRP"/>
</dbReference>
<dbReference type="GO" id="GO:0003700">
    <property type="term" value="F:DNA-binding transcription factor activity"/>
    <property type="evidence" value="ECO:0007669"/>
    <property type="project" value="TreeGrafter"/>
</dbReference>
<evidence type="ECO:0000256" key="4">
    <source>
        <dbReference type="SAM" id="MobiDB-lite"/>
    </source>
</evidence>
<evidence type="ECO:0000256" key="1">
    <source>
        <dbReference type="ARBA" id="ARBA00023015"/>
    </source>
</evidence>
<evidence type="ECO:0000259" key="5">
    <source>
        <dbReference type="SMART" id="SM00419"/>
    </source>
</evidence>
<dbReference type="InterPro" id="IPR018490">
    <property type="entry name" value="cNMP-bd_dom_sf"/>
</dbReference>
<dbReference type="InterPro" id="IPR014710">
    <property type="entry name" value="RmlC-like_jellyroll"/>
</dbReference>
<name>A0A923KQS8_9BURK</name>
<dbReference type="GO" id="GO:0005829">
    <property type="term" value="C:cytosol"/>
    <property type="evidence" value="ECO:0007669"/>
    <property type="project" value="TreeGrafter"/>
</dbReference>
<dbReference type="EMBL" id="JACOFV010000014">
    <property type="protein sequence ID" value="MBC3863354.1"/>
    <property type="molecule type" value="Genomic_DNA"/>
</dbReference>
<keyword evidence="3" id="KW-0804">Transcription</keyword>
<dbReference type="GO" id="GO:0003677">
    <property type="term" value="F:DNA binding"/>
    <property type="evidence" value="ECO:0007669"/>
    <property type="project" value="UniProtKB-KW"/>
</dbReference>
<keyword evidence="1" id="KW-0805">Transcription regulation</keyword>
<proteinExistence type="predicted"/>
<feature type="compositionally biased region" description="Polar residues" evidence="4">
    <location>
        <begin position="276"/>
        <end position="286"/>
    </location>
</feature>
<protein>
    <submittedName>
        <fullName evidence="6">Crp/Fnr family transcriptional regulator</fullName>
    </submittedName>
</protein>